<dbReference type="PANTHER" id="PTHR37422">
    <property type="entry name" value="TEICHURONIC ACID BIOSYNTHESIS PROTEIN TUAE"/>
    <property type="match status" value="1"/>
</dbReference>
<evidence type="ECO:0000256" key="6">
    <source>
        <dbReference type="SAM" id="Phobius"/>
    </source>
</evidence>
<reference evidence="8 9" key="1">
    <citation type="journal article" date="2010" name="Stand. Genomic Sci.">
        <title>Complete genome sequence of Haliangium ochraceum type strain (SMP-2).</title>
        <authorList>
            <consortium name="US DOE Joint Genome Institute (JGI-PGF)"/>
            <person name="Ivanova N."/>
            <person name="Daum C."/>
            <person name="Lang E."/>
            <person name="Abt B."/>
            <person name="Kopitz M."/>
            <person name="Saunders E."/>
            <person name="Lapidus A."/>
            <person name="Lucas S."/>
            <person name="Glavina Del Rio T."/>
            <person name="Nolan M."/>
            <person name="Tice H."/>
            <person name="Copeland A."/>
            <person name="Cheng J.F."/>
            <person name="Chen F."/>
            <person name="Bruce D."/>
            <person name="Goodwin L."/>
            <person name="Pitluck S."/>
            <person name="Mavromatis K."/>
            <person name="Pati A."/>
            <person name="Mikhailova N."/>
            <person name="Chen A."/>
            <person name="Palaniappan K."/>
            <person name="Land M."/>
            <person name="Hauser L."/>
            <person name="Chang Y.J."/>
            <person name="Jeffries C.D."/>
            <person name="Detter J.C."/>
            <person name="Brettin T."/>
            <person name="Rohde M."/>
            <person name="Goker M."/>
            <person name="Bristow J."/>
            <person name="Markowitz V."/>
            <person name="Eisen J.A."/>
            <person name="Hugenholtz P."/>
            <person name="Kyrpides N.C."/>
            <person name="Klenk H.P."/>
        </authorList>
    </citation>
    <scope>NUCLEOTIDE SEQUENCE [LARGE SCALE GENOMIC DNA]</scope>
    <source>
        <strain evidence="9">DSM 14365 / CIP 107738 / JCM 11303 / AJ 13395 / SMP-2</strain>
    </source>
</reference>
<keyword evidence="9" id="KW-1185">Reference proteome</keyword>
<keyword evidence="3 6" id="KW-1133">Transmembrane helix</keyword>
<feature type="transmembrane region" description="Helical" evidence="6">
    <location>
        <begin position="445"/>
        <end position="466"/>
    </location>
</feature>
<dbReference type="InterPro" id="IPR011990">
    <property type="entry name" value="TPR-like_helical_dom_sf"/>
</dbReference>
<dbReference type="GO" id="GO:0016020">
    <property type="term" value="C:membrane"/>
    <property type="evidence" value="ECO:0007669"/>
    <property type="project" value="UniProtKB-SubCell"/>
</dbReference>
<organism evidence="8 9">
    <name type="scientific">Haliangium ochraceum (strain DSM 14365 / JCM 11303 / SMP-2)</name>
    <dbReference type="NCBI Taxonomy" id="502025"/>
    <lineage>
        <taxon>Bacteria</taxon>
        <taxon>Pseudomonadati</taxon>
        <taxon>Myxococcota</taxon>
        <taxon>Polyangia</taxon>
        <taxon>Haliangiales</taxon>
        <taxon>Kofleriaceae</taxon>
        <taxon>Haliangium</taxon>
    </lineage>
</organism>
<feature type="transmembrane region" description="Helical" evidence="6">
    <location>
        <begin position="146"/>
        <end position="167"/>
    </location>
</feature>
<dbReference type="RefSeq" id="WP_012831561.1">
    <property type="nucleotide sequence ID" value="NC_013440.1"/>
</dbReference>
<evidence type="ECO:0000256" key="2">
    <source>
        <dbReference type="ARBA" id="ARBA00022692"/>
    </source>
</evidence>
<feature type="coiled-coil region" evidence="5">
    <location>
        <begin position="754"/>
        <end position="790"/>
    </location>
</feature>
<feature type="transmembrane region" description="Helical" evidence="6">
    <location>
        <begin position="219"/>
        <end position="235"/>
    </location>
</feature>
<dbReference type="AlphaFoldDB" id="D0LQG0"/>
<dbReference type="eggNOG" id="COG0457">
    <property type="taxonomic scope" value="Bacteria"/>
</dbReference>
<accession>D0LQG0</accession>
<dbReference type="SUPFAM" id="SSF48452">
    <property type="entry name" value="TPR-like"/>
    <property type="match status" value="2"/>
</dbReference>
<gene>
    <name evidence="8" type="ordered locus">Hoch_6500</name>
</gene>
<feature type="transmembrane region" description="Helical" evidence="6">
    <location>
        <begin position="271"/>
        <end position="292"/>
    </location>
</feature>
<feature type="transmembrane region" description="Helical" evidence="6">
    <location>
        <begin position="414"/>
        <end position="433"/>
    </location>
</feature>
<evidence type="ECO:0000313" key="9">
    <source>
        <dbReference type="Proteomes" id="UP000001880"/>
    </source>
</evidence>
<dbReference type="Gene3D" id="1.25.40.10">
    <property type="entry name" value="Tetratricopeptide repeat domain"/>
    <property type="match status" value="2"/>
</dbReference>
<evidence type="ECO:0000256" key="1">
    <source>
        <dbReference type="ARBA" id="ARBA00004141"/>
    </source>
</evidence>
<dbReference type="PANTHER" id="PTHR37422:SF13">
    <property type="entry name" value="LIPOPOLYSACCHARIDE BIOSYNTHESIS PROTEIN PA4999-RELATED"/>
    <property type="match status" value="1"/>
</dbReference>
<keyword evidence="4 6" id="KW-0472">Membrane</keyword>
<dbReference type="eggNOG" id="COG3307">
    <property type="taxonomic scope" value="Bacteria"/>
</dbReference>
<dbReference type="EMBL" id="CP001804">
    <property type="protein sequence ID" value="ACY18969.1"/>
    <property type="molecule type" value="Genomic_DNA"/>
</dbReference>
<protein>
    <submittedName>
        <fullName evidence="8">O-antigen polymerase</fullName>
    </submittedName>
</protein>
<comment type="subcellular location">
    <subcellularLocation>
        <location evidence="1">Membrane</location>
        <topology evidence="1">Multi-pass membrane protein</topology>
    </subcellularLocation>
</comment>
<feature type="transmembrane region" description="Helical" evidence="6">
    <location>
        <begin position="365"/>
        <end position="385"/>
    </location>
</feature>
<proteinExistence type="predicted"/>
<evidence type="ECO:0000256" key="5">
    <source>
        <dbReference type="SAM" id="Coils"/>
    </source>
</evidence>
<keyword evidence="5" id="KW-0175">Coiled coil</keyword>
<feature type="transmembrane region" description="Helical" evidence="6">
    <location>
        <begin position="31"/>
        <end position="48"/>
    </location>
</feature>
<feature type="transmembrane region" description="Helical" evidence="6">
    <location>
        <begin position="392"/>
        <end position="408"/>
    </location>
</feature>
<dbReference type="OrthoDB" id="5487651at2"/>
<feature type="transmembrane region" description="Helical" evidence="6">
    <location>
        <begin position="60"/>
        <end position="84"/>
    </location>
</feature>
<evidence type="ECO:0000313" key="8">
    <source>
        <dbReference type="EMBL" id="ACY18969.1"/>
    </source>
</evidence>
<keyword evidence="2 6" id="KW-0812">Transmembrane</keyword>
<evidence type="ECO:0000256" key="3">
    <source>
        <dbReference type="ARBA" id="ARBA00022989"/>
    </source>
</evidence>
<dbReference type="Proteomes" id="UP000001880">
    <property type="component" value="Chromosome"/>
</dbReference>
<dbReference type="InterPro" id="IPR051533">
    <property type="entry name" value="WaaL-like"/>
</dbReference>
<evidence type="ECO:0000259" key="7">
    <source>
        <dbReference type="Pfam" id="PF04932"/>
    </source>
</evidence>
<dbReference type="KEGG" id="hoh:Hoch_6500"/>
<dbReference type="HOGENOM" id="CLU_328956_0_0_7"/>
<feature type="transmembrane region" description="Helical" evidence="6">
    <location>
        <begin position="114"/>
        <end position="134"/>
    </location>
</feature>
<dbReference type="STRING" id="502025.Hoch_6500"/>
<feature type="transmembrane region" description="Helical" evidence="6">
    <location>
        <begin position="195"/>
        <end position="212"/>
    </location>
</feature>
<sequence length="794" mass="83478">MRRRDLVALLAIALSLSLSLAALGGVPRWAACTGAALGLACALPYLGARRRIDARAPLVLAAGFAALATAVQCLPLPAGLVAWLSPARHAASAEVARLLGEPLPGFLALSHEPAATLVHLASAAGLLALAYAAVRVAGRRSGALWLMRIAAGCGAAMALCALIHGFFGVDALFGVYRPSQATPAFPAPLLNDNHLAGFLSLCAPLALALAVARPGAERAGWLLAVLAIAATNLLVASRIGALSLCAGLLVAGALLVAEAQRRPGRRIERAVLIPGAIIAACAAVLVVSSAGARVGQELAETTRAELDDPRSKFQVWQRSIDLVSEHLWTGVGSGGFEPTFTRLDGTSIKTYSHLENAYLQILVDFGAPLAAGFAILGLWLALAALQRRRQDPLCAGALAGCTATAVHACGDFHLALPGVAATLVIVLAVLVPARLRSPAPRRRVLTPRIAGLLLGAGAVALAASPLGQGARAAEDRVRAELDRSSELRARGEREGAAAAETRALRIGRAQVARHPSDYLLAGLLAEAHFRRRDPASVAWINRALQLNPSHAGLHVLAARMLLTAGHRDQALLEYAAALRHTLTPRPLLGDLVRWFADPSEAARGIPASRERLPILSSWLLAMERGDVALAYARRVYAEHADDHEVQRVVADLAWRQGDHVLARSAAEPAYAATGALAEALILGQALHAQGREDEAARVLVEAIAARRYDELWQLTRAHQVLAEVEDARGDPLAARTHLRTAIRLAPAHAGPAVRADLQRRLARLEERLGNRSAAAQARALAAELDALSEAVREP</sequence>
<dbReference type="Pfam" id="PF04932">
    <property type="entry name" value="Wzy_C"/>
    <property type="match status" value="1"/>
</dbReference>
<name>D0LQG0_HALO1</name>
<dbReference type="InterPro" id="IPR007016">
    <property type="entry name" value="O-antigen_ligase-rel_domated"/>
</dbReference>
<feature type="transmembrane region" description="Helical" evidence="6">
    <location>
        <begin position="241"/>
        <end position="259"/>
    </location>
</feature>
<evidence type="ECO:0000256" key="4">
    <source>
        <dbReference type="ARBA" id="ARBA00023136"/>
    </source>
</evidence>
<feature type="domain" description="O-antigen ligase-related" evidence="7">
    <location>
        <begin position="224"/>
        <end position="373"/>
    </location>
</feature>